<reference evidence="5" key="1">
    <citation type="submission" date="2022-04" db="EMBL/GenBank/DDBJ databases">
        <title>Consumption of N2O by Flavobacterium azooxidireducens sp. nov. isolated from Decomposing Leaf Litter of Phragmites australis (Cav.).</title>
        <authorList>
            <person name="Behrendt U."/>
            <person name="Spanner T."/>
            <person name="Augustin J."/>
            <person name="Horn M.A."/>
            <person name="Kolb S."/>
            <person name="Ulrich A."/>
        </authorList>
    </citation>
    <scope>NUCLEOTIDE SEQUENCE</scope>
    <source>
        <strain evidence="5">IGB 4-14</strain>
    </source>
</reference>
<dbReference type="InterPro" id="IPR045175">
    <property type="entry name" value="M28_fam"/>
</dbReference>
<feature type="domain" description="Outer membrane protein beta-barrel" evidence="4">
    <location>
        <begin position="320"/>
        <end position="486"/>
    </location>
</feature>
<protein>
    <submittedName>
        <fullName evidence="5">M20/M25/M40 family metallo-hydrolase</fullName>
    </submittedName>
</protein>
<sequence>MRQKKLFVFLFILSGFLSLAQVTNKDVLNAHVSYLASEQLEGRGLGTDGKDLAKTYIKKEFESAGLMAMGEDHFQEFPLKMGMVWVKATNVVGMVEGSDPLLKNEYIVIGAHYDHMGYEMRKGTKVIYPGADDNASGVAAIIELAKHFNKAGNKPKRSLIFIAFDAEESGLLGSKHYVETIDAELRNQIKVMFSFDMVGMLEANKGLDLKGIGSLVNGVEIAKKHTEGITLLNTSASIENRTDTEPFGDKGIPAIHVFTGTKSPYHKPEDKADLLDYDGMTKVVDYTAKLISDIGNQPQLEAASSLKSIQTTNDNGITKRFQAGLVLNLGNGRHLYKDEFFDAKNSFSYSAGIQMNYKLSRVVHLNLEALYDDNRSKSAQGTFKRQSITVPLNVEIGTPTNSGNSMRMFVFAGPYYRHNFDGKDGNINLDFDTIYRENEWGYNFGIGMDVNKIRLAFVYRSAFQSIIEDGANIRATGSYITLGYRF</sequence>
<dbReference type="PANTHER" id="PTHR12147:SF26">
    <property type="entry name" value="PEPTIDASE M28 DOMAIN-CONTAINING PROTEIN"/>
    <property type="match status" value="1"/>
</dbReference>
<dbReference type="SUPFAM" id="SSF56925">
    <property type="entry name" value="OMPA-like"/>
    <property type="match status" value="1"/>
</dbReference>
<dbReference type="Pfam" id="PF04389">
    <property type="entry name" value="Peptidase_M28"/>
    <property type="match status" value="1"/>
</dbReference>
<gene>
    <name evidence="5" type="ORF">M0M57_08045</name>
</gene>
<keyword evidence="6" id="KW-1185">Reference proteome</keyword>
<evidence type="ECO:0000313" key="5">
    <source>
        <dbReference type="EMBL" id="UPQ80779.1"/>
    </source>
</evidence>
<evidence type="ECO:0000256" key="2">
    <source>
        <dbReference type="SAM" id="SignalP"/>
    </source>
</evidence>
<organism evidence="5 6">
    <name type="scientific">Flavobacterium azooxidireducens</name>
    <dbReference type="NCBI Taxonomy" id="1871076"/>
    <lineage>
        <taxon>Bacteria</taxon>
        <taxon>Pseudomonadati</taxon>
        <taxon>Bacteroidota</taxon>
        <taxon>Flavobacteriia</taxon>
        <taxon>Flavobacteriales</taxon>
        <taxon>Flavobacteriaceae</taxon>
        <taxon>Flavobacterium</taxon>
    </lineage>
</organism>
<dbReference type="EMBL" id="CP096205">
    <property type="protein sequence ID" value="UPQ80779.1"/>
    <property type="molecule type" value="Genomic_DNA"/>
</dbReference>
<dbReference type="RefSeq" id="WP_248436664.1">
    <property type="nucleotide sequence ID" value="NZ_CP096205.1"/>
</dbReference>
<dbReference type="InterPro" id="IPR027385">
    <property type="entry name" value="Beta-barrel_OMP"/>
</dbReference>
<evidence type="ECO:0000256" key="1">
    <source>
        <dbReference type="ARBA" id="ARBA00022729"/>
    </source>
</evidence>
<accession>A0ABY4KJC6</accession>
<dbReference type="Pfam" id="PF13505">
    <property type="entry name" value="OMP_b-brl"/>
    <property type="match status" value="1"/>
</dbReference>
<evidence type="ECO:0000313" key="6">
    <source>
        <dbReference type="Proteomes" id="UP000830583"/>
    </source>
</evidence>
<dbReference type="PANTHER" id="PTHR12147">
    <property type="entry name" value="METALLOPEPTIDASE M28 FAMILY MEMBER"/>
    <property type="match status" value="1"/>
</dbReference>
<dbReference type="InterPro" id="IPR011250">
    <property type="entry name" value="OMP/PagP_B-barrel"/>
</dbReference>
<keyword evidence="1 2" id="KW-0732">Signal</keyword>
<evidence type="ECO:0000259" key="4">
    <source>
        <dbReference type="Pfam" id="PF13505"/>
    </source>
</evidence>
<dbReference type="InterPro" id="IPR007484">
    <property type="entry name" value="Peptidase_M28"/>
</dbReference>
<proteinExistence type="predicted"/>
<dbReference type="SUPFAM" id="SSF53187">
    <property type="entry name" value="Zn-dependent exopeptidases"/>
    <property type="match status" value="1"/>
</dbReference>
<evidence type="ECO:0000259" key="3">
    <source>
        <dbReference type="Pfam" id="PF04389"/>
    </source>
</evidence>
<name>A0ABY4KJC6_9FLAO</name>
<feature type="domain" description="Peptidase M28" evidence="3">
    <location>
        <begin position="90"/>
        <end position="290"/>
    </location>
</feature>
<feature type="chain" id="PRO_5046014576" evidence="2">
    <location>
        <begin position="21"/>
        <end position="486"/>
    </location>
</feature>
<dbReference type="Proteomes" id="UP000830583">
    <property type="component" value="Chromosome"/>
</dbReference>
<dbReference type="Gene3D" id="3.40.630.10">
    <property type="entry name" value="Zn peptidases"/>
    <property type="match status" value="1"/>
</dbReference>
<feature type="signal peptide" evidence="2">
    <location>
        <begin position="1"/>
        <end position="20"/>
    </location>
</feature>